<evidence type="ECO:0000313" key="3">
    <source>
        <dbReference type="EMBL" id="GHH36583.1"/>
    </source>
</evidence>
<dbReference type="InterPro" id="IPR011041">
    <property type="entry name" value="Quinoprot_gluc/sorb_DH_b-prop"/>
</dbReference>
<dbReference type="PANTHER" id="PTHR19328:SF13">
    <property type="entry name" value="HIPL1 PROTEIN"/>
    <property type="match status" value="1"/>
</dbReference>
<organism evidence="3 4">
    <name type="scientific">Amycolatopsis oliviviridis</name>
    <dbReference type="NCBI Taxonomy" id="1471590"/>
    <lineage>
        <taxon>Bacteria</taxon>
        <taxon>Bacillati</taxon>
        <taxon>Actinomycetota</taxon>
        <taxon>Actinomycetes</taxon>
        <taxon>Pseudonocardiales</taxon>
        <taxon>Pseudonocardiaceae</taxon>
        <taxon>Amycolatopsis</taxon>
    </lineage>
</organism>
<feature type="signal peptide" evidence="1">
    <location>
        <begin position="1"/>
        <end position="29"/>
    </location>
</feature>
<dbReference type="PROSITE" id="PS51318">
    <property type="entry name" value="TAT"/>
    <property type="match status" value="1"/>
</dbReference>
<evidence type="ECO:0000259" key="2">
    <source>
        <dbReference type="PROSITE" id="PS50093"/>
    </source>
</evidence>
<dbReference type="PANTHER" id="PTHR19328">
    <property type="entry name" value="HEDGEHOG-INTERACTING PROTEIN"/>
    <property type="match status" value="1"/>
</dbReference>
<reference evidence="4" key="1">
    <citation type="journal article" date="2019" name="Int. J. Syst. Evol. Microbiol.">
        <title>The Global Catalogue of Microorganisms (GCM) 10K type strain sequencing project: providing services to taxonomists for standard genome sequencing and annotation.</title>
        <authorList>
            <consortium name="The Broad Institute Genomics Platform"/>
            <consortium name="The Broad Institute Genome Sequencing Center for Infectious Disease"/>
            <person name="Wu L."/>
            <person name="Ma J."/>
        </authorList>
    </citation>
    <scope>NUCLEOTIDE SEQUENCE [LARGE SCALE GENOMIC DNA]</scope>
    <source>
        <strain evidence="4">CGMCC 4.7683</strain>
    </source>
</reference>
<dbReference type="InterPro" id="IPR000601">
    <property type="entry name" value="PKD_dom"/>
</dbReference>
<keyword evidence="4" id="KW-1185">Reference proteome</keyword>
<dbReference type="InterPro" id="IPR011042">
    <property type="entry name" value="6-blade_b-propeller_TolB-like"/>
</dbReference>
<dbReference type="SMART" id="SM00089">
    <property type="entry name" value="PKD"/>
    <property type="match status" value="1"/>
</dbReference>
<dbReference type="EMBL" id="BNAY01000014">
    <property type="protein sequence ID" value="GHH36583.1"/>
    <property type="molecule type" value="Genomic_DNA"/>
</dbReference>
<dbReference type="RefSeq" id="WP_191259587.1">
    <property type="nucleotide sequence ID" value="NZ_BNAY01000014.1"/>
</dbReference>
<dbReference type="Gene3D" id="2.60.40.10">
    <property type="entry name" value="Immunoglobulins"/>
    <property type="match status" value="1"/>
</dbReference>
<dbReference type="Pfam" id="PF18911">
    <property type="entry name" value="PKD_4"/>
    <property type="match status" value="1"/>
</dbReference>
<dbReference type="InterPro" id="IPR012938">
    <property type="entry name" value="Glc/Sorbosone_DH"/>
</dbReference>
<dbReference type="PROSITE" id="PS50093">
    <property type="entry name" value="PKD"/>
    <property type="match status" value="1"/>
</dbReference>
<dbReference type="InterPro" id="IPR006311">
    <property type="entry name" value="TAT_signal"/>
</dbReference>
<dbReference type="Proteomes" id="UP000635387">
    <property type="component" value="Unassembled WGS sequence"/>
</dbReference>
<accession>A0ABQ3MFF7</accession>
<name>A0ABQ3MFF7_9PSEU</name>
<dbReference type="InterPro" id="IPR013207">
    <property type="entry name" value="LGFP"/>
</dbReference>
<proteinExistence type="predicted"/>
<sequence>MRTRRSLVVSAAATVLIGTVVATAPSAQAAPVLPTGFALFDTPTGQQAGDLTDAAYLPDGSALTVGRLGSVQLTPQGGQPVQIASLPVHTAGSLGLTGVAVAPDFATSRAVYTTRAVTTGSTAAFRLSKWKAGGTGAPTSLAEESTVLEFPVNADNKGIQDVAVDPSGTSLWVAVGDNATVRSAGDATKDNVDPFALRALDPAHPTGKILRVDLDGRGMPENPFYDSTAPQSWKSRNYVSGLRDPRIALDPRGGVVVTDIGWASRHEVDLAFPGQNLKWPCWEGTTRTPGYRDAPACANVANVNPLGETVHGTADTIVGGVPYTGVSYPEAFRGIHFVANKGAQTLSTLGFDSKGTVTQSLAVVASAIGDPVAVLTAPNGDIVVADATTATLRRLSYKPANKAPRASFTATTDPATRTVSFDASTSDDPDREGLTYQWTFGDGGTGTGKTVSHSYSAADPVTVSLAVSDPHGAVSNISQTVVPAEASPTIEILPPTATVFSVNETVSVGANAEDPTEGPLTVSWRAERLHCPRNSACEVNQLKTGTGLAFSISFPSETDTRVLITATTTNNRNVTTSKRYTANPRLARLTVVGNHPAQIKVGANEEASRLVTVGAPVLMTAPSVSLDAANFVRWADNQSTDPVRQIVVPGGGLGLRADYQTPIEKRYADEAPLRALVGTPVGLELIEGDGHWQLYTTGRVYWTQMHGARVVAGEILTKYVALGAHAFLGSPKTDELVARKDNGRYNDFTGGPTTGAGSIYWTSSIGAMAIYGTIRAKWMETDAENGPLGFPTTDEVSTPDGIGRVNHFFRNNASIYWTAATGAHFLMGRIWQKWGSLGWETFFGYPTTDEMATPDNVGRYNHFSGNGSIYWSPSTDAFEVHGSIRNRYEALGWQYGLGYPITDETWVPGNGGKFNHFRQGGFDHSIYWRWGTNEAWEVKGAIRLRWRDLGWETSYLGFPISGEYTTPTGKRSDFQNGYITYNATTGAVADRRY</sequence>
<dbReference type="SUPFAM" id="SSF49299">
    <property type="entry name" value="PKD domain"/>
    <property type="match status" value="1"/>
</dbReference>
<comment type="caution">
    <text evidence="3">The sequence shown here is derived from an EMBL/GenBank/DDBJ whole genome shotgun (WGS) entry which is preliminary data.</text>
</comment>
<dbReference type="InterPro" id="IPR035986">
    <property type="entry name" value="PKD_dom_sf"/>
</dbReference>
<gene>
    <name evidence="3" type="ORF">GCM10017790_79550</name>
</gene>
<protein>
    <recommendedName>
        <fullName evidence="2">PKD domain-containing protein</fullName>
    </recommendedName>
</protein>
<feature type="domain" description="PKD" evidence="2">
    <location>
        <begin position="415"/>
        <end position="489"/>
    </location>
</feature>
<feature type="chain" id="PRO_5045315416" description="PKD domain-containing protein" evidence="1">
    <location>
        <begin position="30"/>
        <end position="993"/>
    </location>
</feature>
<evidence type="ECO:0000256" key="1">
    <source>
        <dbReference type="SAM" id="SignalP"/>
    </source>
</evidence>
<dbReference type="InterPro" id="IPR022409">
    <property type="entry name" value="PKD/Chitinase_dom"/>
</dbReference>
<evidence type="ECO:0000313" key="4">
    <source>
        <dbReference type="Proteomes" id="UP000635387"/>
    </source>
</evidence>
<dbReference type="SUPFAM" id="SSF50952">
    <property type="entry name" value="Soluble quinoprotein glucose dehydrogenase"/>
    <property type="match status" value="1"/>
</dbReference>
<dbReference type="Gene3D" id="2.120.10.30">
    <property type="entry name" value="TolB, C-terminal domain"/>
    <property type="match status" value="1"/>
</dbReference>
<dbReference type="InterPro" id="IPR013783">
    <property type="entry name" value="Ig-like_fold"/>
</dbReference>
<keyword evidence="1" id="KW-0732">Signal</keyword>
<dbReference type="Pfam" id="PF07995">
    <property type="entry name" value="GSDH"/>
    <property type="match status" value="1"/>
</dbReference>
<dbReference type="Pfam" id="PF08310">
    <property type="entry name" value="LGFP"/>
    <property type="match status" value="6"/>
</dbReference>